<feature type="domain" description="PDZ" evidence="3">
    <location>
        <begin position="118"/>
        <end position="185"/>
    </location>
</feature>
<dbReference type="Gene3D" id="2.30.42.10">
    <property type="match status" value="1"/>
</dbReference>
<dbReference type="AlphaFoldDB" id="A0A8C3CPR8"/>
<protein>
    <recommendedName>
        <fullName evidence="3">PDZ domain-containing protein</fullName>
    </recommendedName>
</protein>
<reference evidence="4" key="3">
    <citation type="submission" date="2025-09" db="UniProtKB">
        <authorList>
            <consortium name="Ensembl"/>
        </authorList>
    </citation>
    <scope>IDENTIFICATION</scope>
</reference>
<evidence type="ECO:0000259" key="3">
    <source>
        <dbReference type="PROSITE" id="PS50106"/>
    </source>
</evidence>
<sequence>MQRVSKHGRQPREDGPMENGVGQEPGGPEPPPAPRPPRVRPRLVFRTQLAHGSPTGRIEGFTNVKELYGKIAEVFSISPTEILFCTLNTHKVDMQKLLGGQIGLEDFIFAHVRGETKEVEVTKTEDALGLTITDNGAGYAFIKRIKEGSIINRIQAVCVGDSIEAINDHTIVGCRHYEVARMLRELPRAQPFTLRLVQPKKAFGEPGGGLLCLGTPGKGRPDPSCNAHGPCAHPMVPWVCSLPQHPPHRWAPVCTPTSTLHPCNPPQGCGHPCEHPTSGRTPTPARAPQAAPVITLSPLHALPWAPMSTPHTCASLMGTHGCPWPHTGPSLCVPWAVCVALAGHPWVFLVTPGCPSPTFLVIFGCPSFVIPALPPPGTLPAPRPTPGCRHDRAEDAEQQQVPRRGQSGQREGDAAAAGTGPGHAAGGGKAPPDLWAGTVLGWGGEMYPPFGCPLHWVPPAPTHSPAPRRKKPPAAWTTCWRATWASATASWVSPRALPPPNLPPPPCC</sequence>
<dbReference type="Pfam" id="PF00595">
    <property type="entry name" value="PDZ"/>
    <property type="match status" value="1"/>
</dbReference>
<dbReference type="InterPro" id="IPR036034">
    <property type="entry name" value="PDZ_sf"/>
</dbReference>
<feature type="compositionally biased region" description="Gly residues" evidence="2">
    <location>
        <begin position="419"/>
        <end position="429"/>
    </location>
</feature>
<proteinExistence type="inferred from homology"/>
<feature type="region of interest" description="Disordered" evidence="2">
    <location>
        <begin position="1"/>
        <end position="39"/>
    </location>
</feature>
<evidence type="ECO:0000313" key="4">
    <source>
        <dbReference type="Ensembl" id="ENSCMMP00000021939.1"/>
    </source>
</evidence>
<dbReference type="Proteomes" id="UP000694556">
    <property type="component" value="Chromosome 29"/>
</dbReference>
<keyword evidence="5" id="KW-1185">Reference proteome</keyword>
<dbReference type="SUPFAM" id="SSF50156">
    <property type="entry name" value="PDZ domain-like"/>
    <property type="match status" value="1"/>
</dbReference>
<dbReference type="FunFam" id="2.30.42.10:FF:000097">
    <property type="entry name" value="PDZ domain-containing protein GIPC1 isoform 1"/>
    <property type="match status" value="1"/>
</dbReference>
<feature type="compositionally biased region" description="Polar residues" evidence="2">
    <location>
        <begin position="398"/>
        <end position="409"/>
    </location>
</feature>
<accession>A0A8C3CPR8</accession>
<reference evidence="4" key="2">
    <citation type="submission" date="2025-08" db="UniProtKB">
        <authorList>
            <consortium name="Ensembl"/>
        </authorList>
    </citation>
    <scope>IDENTIFICATION</scope>
</reference>
<name>A0A8C3CPR8_CAIMO</name>
<dbReference type="SMART" id="SM00228">
    <property type="entry name" value="PDZ"/>
    <property type="match status" value="1"/>
</dbReference>
<evidence type="ECO:0000256" key="2">
    <source>
        <dbReference type="SAM" id="MobiDB-lite"/>
    </source>
</evidence>
<evidence type="ECO:0000313" key="5">
    <source>
        <dbReference type="Proteomes" id="UP000694556"/>
    </source>
</evidence>
<dbReference type="PANTHER" id="PTHR12259:SF2">
    <property type="entry name" value="PDZ DOMAIN-CONTAINING PROTEIN GIPC3"/>
    <property type="match status" value="1"/>
</dbReference>
<dbReference type="InterPro" id="IPR056814">
    <property type="entry name" value="GIPC1-3_GH1"/>
</dbReference>
<dbReference type="PROSITE" id="PS50106">
    <property type="entry name" value="PDZ"/>
    <property type="match status" value="1"/>
</dbReference>
<dbReference type="CDD" id="cd23079">
    <property type="entry name" value="PDZ_GIPC3"/>
    <property type="match status" value="1"/>
</dbReference>
<dbReference type="PANTHER" id="PTHR12259">
    <property type="entry name" value="RGS-GAIP INTERACTING PROTEIN GIPC"/>
    <property type="match status" value="1"/>
</dbReference>
<dbReference type="InterPro" id="IPR001478">
    <property type="entry name" value="PDZ"/>
</dbReference>
<feature type="region of interest" description="Disordered" evidence="2">
    <location>
        <begin position="376"/>
        <end position="433"/>
    </location>
</feature>
<evidence type="ECO:0000256" key="1">
    <source>
        <dbReference type="ARBA" id="ARBA00009011"/>
    </source>
</evidence>
<dbReference type="InterPro" id="IPR017379">
    <property type="entry name" value="GIPC1/2/3"/>
</dbReference>
<feature type="compositionally biased region" description="Pro residues" evidence="2">
    <location>
        <begin position="27"/>
        <end position="36"/>
    </location>
</feature>
<comment type="similarity">
    <text evidence="1">Belongs to the GIPC family.</text>
</comment>
<dbReference type="Pfam" id="PF25083">
    <property type="entry name" value="GIPC1_GH1"/>
    <property type="match status" value="1"/>
</dbReference>
<feature type="compositionally biased region" description="Pro residues" evidence="2">
    <location>
        <begin position="376"/>
        <end position="385"/>
    </location>
</feature>
<organism evidence="4 5">
    <name type="scientific">Cairina moschata</name>
    <name type="common">Muscovy duck</name>
    <dbReference type="NCBI Taxonomy" id="8855"/>
    <lineage>
        <taxon>Eukaryota</taxon>
        <taxon>Metazoa</taxon>
        <taxon>Chordata</taxon>
        <taxon>Craniata</taxon>
        <taxon>Vertebrata</taxon>
        <taxon>Euteleostomi</taxon>
        <taxon>Archelosauria</taxon>
        <taxon>Archosauria</taxon>
        <taxon>Dinosauria</taxon>
        <taxon>Saurischia</taxon>
        <taxon>Theropoda</taxon>
        <taxon>Coelurosauria</taxon>
        <taxon>Aves</taxon>
        <taxon>Neognathae</taxon>
        <taxon>Galloanserae</taxon>
        <taxon>Anseriformes</taxon>
        <taxon>Anatidae</taxon>
        <taxon>Anatinae</taxon>
        <taxon>Cairina</taxon>
    </lineage>
</organism>
<reference evidence="4" key="1">
    <citation type="submission" date="2018-09" db="EMBL/GenBank/DDBJ databases">
        <title>Common duck and Muscovy duck high density SNP chip.</title>
        <authorList>
            <person name="Vignal A."/>
            <person name="Thebault N."/>
            <person name="Warren W.C."/>
        </authorList>
    </citation>
    <scope>NUCLEOTIDE SEQUENCE [LARGE SCALE GENOMIC DNA]</scope>
</reference>
<dbReference type="Ensembl" id="ENSCMMT00000024033.1">
    <property type="protein sequence ID" value="ENSCMMP00000021939.1"/>
    <property type="gene ID" value="ENSCMMG00000013805.1"/>
</dbReference>